<evidence type="ECO:0000313" key="5">
    <source>
        <dbReference type="Proteomes" id="UP000006319"/>
    </source>
</evidence>
<name>K6UXP2_PLACD</name>
<dbReference type="KEGG" id="pcy:PCYB_113010"/>
<feature type="compositionally biased region" description="Polar residues" evidence="3">
    <location>
        <begin position="81"/>
        <end position="97"/>
    </location>
</feature>
<organism evidence="4 5">
    <name type="scientific">Plasmodium cynomolgi (strain B)</name>
    <dbReference type="NCBI Taxonomy" id="1120755"/>
    <lineage>
        <taxon>Eukaryota</taxon>
        <taxon>Sar</taxon>
        <taxon>Alveolata</taxon>
        <taxon>Apicomplexa</taxon>
        <taxon>Aconoidasida</taxon>
        <taxon>Haemosporida</taxon>
        <taxon>Plasmodiidae</taxon>
        <taxon>Plasmodium</taxon>
        <taxon>Plasmodium (Plasmodium)</taxon>
    </lineage>
</organism>
<keyword evidence="5" id="KW-1185">Reference proteome</keyword>
<dbReference type="SMART" id="SM00538">
    <property type="entry name" value="POP4"/>
    <property type="match status" value="1"/>
</dbReference>
<dbReference type="eggNOG" id="KOG4046">
    <property type="taxonomic scope" value="Eukaryota"/>
</dbReference>
<dbReference type="PANTHER" id="PTHR13348">
    <property type="entry name" value="RIBONUCLEASE P SUBUNIT P29"/>
    <property type="match status" value="1"/>
</dbReference>
<dbReference type="GeneID" id="14693646"/>
<dbReference type="InterPro" id="IPR023534">
    <property type="entry name" value="Rof/RNase_P-like"/>
</dbReference>
<protein>
    <submittedName>
        <fullName evidence="4">Uncharacterized protein</fullName>
    </submittedName>
</protein>
<reference evidence="4 5" key="1">
    <citation type="journal article" date="2012" name="Nat. Genet.">
        <title>Plasmodium cynomolgi genome sequences provide insight into Plasmodium vivax and the monkey malaria clade.</title>
        <authorList>
            <person name="Tachibana S."/>
            <person name="Sullivan S.A."/>
            <person name="Kawai S."/>
            <person name="Nakamura S."/>
            <person name="Kim H.R."/>
            <person name="Goto N."/>
            <person name="Arisue N."/>
            <person name="Palacpac N.M.Q."/>
            <person name="Honma H."/>
            <person name="Yagi M."/>
            <person name="Tougan T."/>
            <person name="Katakai Y."/>
            <person name="Kaneko O."/>
            <person name="Mita T."/>
            <person name="Kita K."/>
            <person name="Yasutomi Y."/>
            <person name="Sutton P.L."/>
            <person name="Shakhbatyan R."/>
            <person name="Horii T."/>
            <person name="Yasunaga T."/>
            <person name="Barnwell J.W."/>
            <person name="Escalante A.A."/>
            <person name="Carlton J.M."/>
            <person name="Tanabe K."/>
        </authorList>
    </citation>
    <scope>NUCLEOTIDE SEQUENCE [LARGE SCALE GENOMIC DNA]</scope>
    <source>
        <strain evidence="4 5">B</strain>
    </source>
</reference>
<dbReference type="GO" id="GO:0005634">
    <property type="term" value="C:nucleus"/>
    <property type="evidence" value="ECO:0007669"/>
    <property type="project" value="UniProtKB-SubCell"/>
</dbReference>
<dbReference type="InterPro" id="IPR002730">
    <property type="entry name" value="Rpp29/RNP1"/>
</dbReference>
<evidence type="ECO:0000256" key="2">
    <source>
        <dbReference type="ARBA" id="ARBA00006181"/>
    </source>
</evidence>
<dbReference type="VEuPathDB" id="PlasmoDB:PCYB_113010"/>
<dbReference type="Gene3D" id="2.30.30.210">
    <property type="entry name" value="Ribonuclease P/MRP, subunit p29"/>
    <property type="match status" value="1"/>
</dbReference>
<comment type="similarity">
    <text evidence="2">Belongs to the eukaryotic/archaeal RNase P protein component 1 family.</text>
</comment>
<dbReference type="GO" id="GO:0033204">
    <property type="term" value="F:ribonuclease P RNA binding"/>
    <property type="evidence" value="ECO:0007669"/>
    <property type="project" value="InterPro"/>
</dbReference>
<comment type="subcellular location">
    <subcellularLocation>
        <location evidence="1">Nucleus</location>
    </subcellularLocation>
</comment>
<dbReference type="OrthoDB" id="124041at2759"/>
<dbReference type="PhylomeDB" id="K6UXP2"/>
<dbReference type="InterPro" id="IPR036980">
    <property type="entry name" value="RNase_P/MRP_Rpp29_sf"/>
</dbReference>
<dbReference type="Proteomes" id="UP000006319">
    <property type="component" value="Chromosome 11"/>
</dbReference>
<feature type="compositionally biased region" description="Polar residues" evidence="3">
    <location>
        <begin position="45"/>
        <end position="66"/>
    </location>
</feature>
<evidence type="ECO:0000313" key="4">
    <source>
        <dbReference type="EMBL" id="GAB67280.1"/>
    </source>
</evidence>
<dbReference type="PANTHER" id="PTHR13348:SF0">
    <property type="entry name" value="RIBONUCLEASE P PROTEIN SUBUNIT P29"/>
    <property type="match status" value="1"/>
</dbReference>
<dbReference type="GO" id="GO:0001682">
    <property type="term" value="P:tRNA 5'-leader removal"/>
    <property type="evidence" value="ECO:0007669"/>
    <property type="project" value="InterPro"/>
</dbReference>
<sequence length="321" mass="36912">MEEDTSGGTSKRRKTNDPSHAIYSLFQKKVSRVNVNDSNNNHSKQSTQQNEKANKNLPSASTRDNAQNLSHLNTNSNTNQDVSYPSNKRNASNTHPSNSKRKCTNNRSKDQDHPFLNRQPERALYVDYGETEKKNCVNLPSKIFIKDSLKNTYTDNTSCNRNSKQQQNKVGLSSNEYTNYKVTTENRTTYDHARKLNCMWNIYVNELLDLTNTEELPQETINDMELNGAEIEIHKSRCASYIGIKGIIILETQNVMIRNELNSYAFKIVTPKNKVLILLKNKTVFILTIKDKQYYLHGVQLLRDPALKSSKKYKVLQNRTI</sequence>
<dbReference type="EMBL" id="DF157103">
    <property type="protein sequence ID" value="GAB67280.1"/>
    <property type="molecule type" value="Genomic_DNA"/>
</dbReference>
<dbReference type="OMA" id="NTYADNT"/>
<dbReference type="InterPro" id="IPR016848">
    <property type="entry name" value="RNase_P/MRP_Rpp29-subunit"/>
</dbReference>
<gene>
    <name evidence="4" type="ORF">PCYB_113010</name>
</gene>
<evidence type="ECO:0000256" key="1">
    <source>
        <dbReference type="ARBA" id="ARBA00004123"/>
    </source>
</evidence>
<dbReference type="SUPFAM" id="SSF101744">
    <property type="entry name" value="Rof/RNase P subunit-like"/>
    <property type="match status" value="1"/>
</dbReference>
<feature type="region of interest" description="Disordered" evidence="3">
    <location>
        <begin position="1"/>
        <end position="119"/>
    </location>
</feature>
<feature type="compositionally biased region" description="Low complexity" evidence="3">
    <location>
        <begin position="32"/>
        <end position="44"/>
    </location>
</feature>
<dbReference type="RefSeq" id="XP_004223227.1">
    <property type="nucleotide sequence ID" value="XM_004223179.1"/>
</dbReference>
<dbReference type="GO" id="GO:0030677">
    <property type="term" value="C:ribonuclease P complex"/>
    <property type="evidence" value="ECO:0007669"/>
    <property type="project" value="InterPro"/>
</dbReference>
<feature type="compositionally biased region" description="Basic and acidic residues" evidence="3">
    <location>
        <begin position="107"/>
        <end position="119"/>
    </location>
</feature>
<accession>K6UXP2</accession>
<dbReference type="GO" id="GO:0000172">
    <property type="term" value="C:ribonuclease MRP complex"/>
    <property type="evidence" value="ECO:0007669"/>
    <property type="project" value="InterPro"/>
</dbReference>
<dbReference type="GO" id="GO:0006364">
    <property type="term" value="P:rRNA processing"/>
    <property type="evidence" value="ECO:0007669"/>
    <property type="project" value="TreeGrafter"/>
</dbReference>
<dbReference type="AlphaFoldDB" id="K6UXP2"/>
<evidence type="ECO:0000256" key="3">
    <source>
        <dbReference type="SAM" id="MobiDB-lite"/>
    </source>
</evidence>
<proteinExistence type="inferred from homology"/>
<feature type="compositionally biased region" description="Low complexity" evidence="3">
    <location>
        <begin position="67"/>
        <end position="80"/>
    </location>
</feature>
<dbReference type="Pfam" id="PF01868">
    <property type="entry name" value="RNase_P-MRP_p29"/>
    <property type="match status" value="1"/>
</dbReference>